<organism evidence="12 13">
    <name type="scientific">Gloeothece verrucosa (strain PCC 7822)</name>
    <name type="common">Cyanothece sp. (strain PCC 7822)</name>
    <dbReference type="NCBI Taxonomy" id="497965"/>
    <lineage>
        <taxon>Bacteria</taxon>
        <taxon>Bacillati</taxon>
        <taxon>Cyanobacteriota</taxon>
        <taxon>Cyanophyceae</taxon>
        <taxon>Oscillatoriophycideae</taxon>
        <taxon>Chroococcales</taxon>
        <taxon>Aphanothecaceae</taxon>
        <taxon>Gloeothece</taxon>
        <taxon>Gloeothece verrucosa</taxon>
    </lineage>
</organism>
<dbReference type="Pfam" id="PF00805">
    <property type="entry name" value="Pentapeptide"/>
    <property type="match status" value="1"/>
</dbReference>
<dbReference type="InterPro" id="IPR000719">
    <property type="entry name" value="Prot_kinase_dom"/>
</dbReference>
<dbReference type="KEGG" id="cyj:Cyan7822_2095"/>
<evidence type="ECO:0000256" key="1">
    <source>
        <dbReference type="ARBA" id="ARBA00022527"/>
    </source>
</evidence>
<evidence type="ECO:0000256" key="8">
    <source>
        <dbReference type="PIRNR" id="PIRNR000647"/>
    </source>
</evidence>
<feature type="binding site" evidence="9">
    <location>
        <position position="65"/>
    </location>
    <ligand>
        <name>ATP</name>
        <dbReference type="ChEBI" id="CHEBI:30616"/>
    </ligand>
</feature>
<evidence type="ECO:0000256" key="3">
    <source>
        <dbReference type="ARBA" id="ARBA00022741"/>
    </source>
</evidence>
<dbReference type="STRING" id="497965.Cyan7822_2095"/>
<comment type="similarity">
    <text evidence="8">Belongs to the protein kinase superfamily. Ser/Thr protein kinase family.</text>
</comment>
<name>E0UCK4_GLOV7</name>
<dbReference type="EC" id="2.7.11.1" evidence="8"/>
<evidence type="ECO:0000256" key="6">
    <source>
        <dbReference type="ARBA" id="ARBA00047899"/>
    </source>
</evidence>
<evidence type="ECO:0000256" key="5">
    <source>
        <dbReference type="ARBA" id="ARBA00022840"/>
    </source>
</evidence>
<dbReference type="InterPro" id="IPR016252">
    <property type="entry name" value="Ser/Thr_kinase_SpkB"/>
</dbReference>
<evidence type="ECO:0000256" key="4">
    <source>
        <dbReference type="ARBA" id="ARBA00022777"/>
    </source>
</evidence>
<comment type="catalytic activity">
    <reaction evidence="6 8">
        <text>L-threonyl-[protein] + ATP = O-phospho-L-threonyl-[protein] + ADP + H(+)</text>
        <dbReference type="Rhea" id="RHEA:46608"/>
        <dbReference type="Rhea" id="RHEA-COMP:11060"/>
        <dbReference type="Rhea" id="RHEA-COMP:11605"/>
        <dbReference type="ChEBI" id="CHEBI:15378"/>
        <dbReference type="ChEBI" id="CHEBI:30013"/>
        <dbReference type="ChEBI" id="CHEBI:30616"/>
        <dbReference type="ChEBI" id="CHEBI:61977"/>
        <dbReference type="ChEBI" id="CHEBI:456216"/>
        <dbReference type="EC" id="2.7.11.1"/>
    </reaction>
</comment>
<dbReference type="PROSITE" id="PS00107">
    <property type="entry name" value="PROTEIN_KINASE_ATP"/>
    <property type="match status" value="1"/>
</dbReference>
<dbReference type="Proteomes" id="UP000008206">
    <property type="component" value="Chromosome"/>
</dbReference>
<evidence type="ECO:0000256" key="10">
    <source>
        <dbReference type="SAM" id="MobiDB-lite"/>
    </source>
</evidence>
<dbReference type="SMART" id="SM00220">
    <property type="entry name" value="S_TKc"/>
    <property type="match status" value="1"/>
</dbReference>
<dbReference type="PROSITE" id="PS50011">
    <property type="entry name" value="PROTEIN_KINASE_DOM"/>
    <property type="match status" value="1"/>
</dbReference>
<dbReference type="InterPro" id="IPR017441">
    <property type="entry name" value="Protein_kinase_ATP_BS"/>
</dbReference>
<dbReference type="Gene3D" id="1.10.510.10">
    <property type="entry name" value="Transferase(Phosphotransferase) domain 1"/>
    <property type="match status" value="1"/>
</dbReference>
<evidence type="ECO:0000256" key="7">
    <source>
        <dbReference type="ARBA" id="ARBA00048679"/>
    </source>
</evidence>
<sequence>MSYCVNPSCSNPKNPDNVVVCQACGSKLLLRDRYQVLGILGKGGFGATFATIDTKIPSKPLCVVKQLRPSSDDPNVFRMAKELFVREAQTLDKVGVHPQVPRLLDYFEEAQQFYLVQEYVKGNNLHQEVKKNGPFSEAGVKQFLSELLPILKYIHAQKVIHRDIKPANLIRRQTDKKLVLIDFGAVKNQVNTVVASSNSEQTAFTAFAVGTAGFAPPEQMAMRPVYASDIYAVGVTCIYLLSGKSPKEMGIDPETGELTWESWVEISNGFAEVLKKMLEVSVRHRYKSAQEVLDALELTDYTLSLEQGMIMAGKGEETNMPTQSRASGLITKVNNGIGSGTRSSLPNSSVRNRQNSSIVSSGVSSRTSPAMPSQPLSSHFNKHQPRSSQIDFQVAHTSHLLKGQNGNEQAGLKKKPRFDAHTLLNNYEKGRRDFAQQELKAINLSKAKIPGINLYQAELVRANLQSTDLSGADLGRANLSQAVLKNTNLGQAYLGYANLEQADLRGADLTGANLKFANLKAANLCGANLYEAQVTQEQLAMAKTNWLTVMPSGKRGFW</sequence>
<protein>
    <recommendedName>
        <fullName evidence="8">Serine/threonine-protein kinase B</fullName>
        <ecNumber evidence="8">2.7.11.1</ecNumber>
    </recommendedName>
</protein>
<keyword evidence="4 8" id="KW-0418">Kinase</keyword>
<dbReference type="HOGENOM" id="CLU_000288_135_5_3"/>
<dbReference type="eggNOG" id="COG0515">
    <property type="taxonomic scope" value="Bacteria"/>
</dbReference>
<dbReference type="AlphaFoldDB" id="E0UCK4"/>
<dbReference type="SUPFAM" id="SSF141571">
    <property type="entry name" value="Pentapeptide repeat-like"/>
    <property type="match status" value="1"/>
</dbReference>
<evidence type="ECO:0000259" key="11">
    <source>
        <dbReference type="PROSITE" id="PS50011"/>
    </source>
</evidence>
<dbReference type="RefSeq" id="WP_013322181.1">
    <property type="nucleotide sequence ID" value="NC_014501.1"/>
</dbReference>
<keyword evidence="2 8" id="KW-0808">Transferase</keyword>
<feature type="domain" description="Protein kinase" evidence="11">
    <location>
        <begin position="34"/>
        <end position="303"/>
    </location>
</feature>
<dbReference type="PANTHER" id="PTHR24363">
    <property type="entry name" value="SERINE/THREONINE PROTEIN KINASE"/>
    <property type="match status" value="1"/>
</dbReference>
<dbReference type="GO" id="GO:0106310">
    <property type="term" value="F:protein serine kinase activity"/>
    <property type="evidence" value="ECO:0007669"/>
    <property type="project" value="RHEA"/>
</dbReference>
<comment type="catalytic activity">
    <reaction evidence="7 8">
        <text>L-seryl-[protein] + ATP = O-phospho-L-seryl-[protein] + ADP + H(+)</text>
        <dbReference type="Rhea" id="RHEA:17989"/>
        <dbReference type="Rhea" id="RHEA-COMP:9863"/>
        <dbReference type="Rhea" id="RHEA-COMP:11604"/>
        <dbReference type="ChEBI" id="CHEBI:15378"/>
        <dbReference type="ChEBI" id="CHEBI:29999"/>
        <dbReference type="ChEBI" id="CHEBI:30616"/>
        <dbReference type="ChEBI" id="CHEBI:83421"/>
        <dbReference type="ChEBI" id="CHEBI:456216"/>
        <dbReference type="EC" id="2.7.11.1"/>
    </reaction>
</comment>
<dbReference type="InterPro" id="IPR001646">
    <property type="entry name" value="5peptide_repeat"/>
</dbReference>
<dbReference type="NCBIfam" id="NF045510">
    <property type="entry name" value="4Cys_prefix_kin"/>
    <property type="match status" value="1"/>
</dbReference>
<dbReference type="GO" id="GO:0004674">
    <property type="term" value="F:protein serine/threonine kinase activity"/>
    <property type="evidence" value="ECO:0007669"/>
    <property type="project" value="UniProtKB-UniRule"/>
</dbReference>
<dbReference type="PANTHER" id="PTHR24363:SF0">
    <property type="entry name" value="SERINE_THREONINE KINASE LIKE DOMAIN CONTAINING 1"/>
    <property type="match status" value="1"/>
</dbReference>
<accession>E0UCK4</accession>
<feature type="compositionally biased region" description="Polar residues" evidence="10">
    <location>
        <begin position="370"/>
        <end position="379"/>
    </location>
</feature>
<dbReference type="GO" id="GO:0005524">
    <property type="term" value="F:ATP binding"/>
    <property type="evidence" value="ECO:0007669"/>
    <property type="project" value="UniProtKB-UniRule"/>
</dbReference>
<proteinExistence type="inferred from homology"/>
<evidence type="ECO:0000256" key="9">
    <source>
        <dbReference type="PROSITE-ProRule" id="PRU10141"/>
    </source>
</evidence>
<dbReference type="SUPFAM" id="SSF56112">
    <property type="entry name" value="Protein kinase-like (PK-like)"/>
    <property type="match status" value="1"/>
</dbReference>
<dbReference type="Gene3D" id="2.160.20.80">
    <property type="entry name" value="E3 ubiquitin-protein ligase SopA"/>
    <property type="match status" value="1"/>
</dbReference>
<dbReference type="Pfam" id="PF00069">
    <property type="entry name" value="Pkinase"/>
    <property type="match status" value="1"/>
</dbReference>
<dbReference type="InterPro" id="IPR011009">
    <property type="entry name" value="Kinase-like_dom_sf"/>
</dbReference>
<dbReference type="CDD" id="cd14014">
    <property type="entry name" value="STKc_PknB_like"/>
    <property type="match status" value="1"/>
</dbReference>
<keyword evidence="1 8" id="KW-0723">Serine/threonine-protein kinase</keyword>
<dbReference type="eggNOG" id="COG1357">
    <property type="taxonomic scope" value="Bacteria"/>
</dbReference>
<dbReference type="OrthoDB" id="428645at2"/>
<keyword evidence="5 8" id="KW-0067">ATP-binding</keyword>
<dbReference type="EMBL" id="CP002198">
    <property type="protein sequence ID" value="ADN14075.1"/>
    <property type="molecule type" value="Genomic_DNA"/>
</dbReference>
<evidence type="ECO:0000313" key="12">
    <source>
        <dbReference type="EMBL" id="ADN14075.1"/>
    </source>
</evidence>
<keyword evidence="3 8" id="KW-0547">Nucleotide-binding</keyword>
<feature type="region of interest" description="Disordered" evidence="10">
    <location>
        <begin position="332"/>
        <end position="389"/>
    </location>
</feature>
<reference evidence="13" key="1">
    <citation type="journal article" date="2011" name="MBio">
        <title>Novel metabolic attributes of the genus Cyanothece, comprising a group of unicellular nitrogen-fixing Cyanobacteria.</title>
        <authorList>
            <person name="Bandyopadhyay A."/>
            <person name="Elvitigala T."/>
            <person name="Welsh E."/>
            <person name="Stockel J."/>
            <person name="Liberton M."/>
            <person name="Min H."/>
            <person name="Sherman L.A."/>
            <person name="Pakrasi H.B."/>
        </authorList>
    </citation>
    <scope>NUCLEOTIDE SEQUENCE [LARGE SCALE GENOMIC DNA]</scope>
    <source>
        <strain evidence="13">PCC 7822</strain>
    </source>
</reference>
<feature type="compositionally biased region" description="Low complexity" evidence="10">
    <location>
        <begin position="356"/>
        <end position="368"/>
    </location>
</feature>
<keyword evidence="13" id="KW-1185">Reference proteome</keyword>
<dbReference type="PIRSF" id="PIRSF000647">
    <property type="entry name" value="Ser/Thr_PK_SpkB"/>
    <property type="match status" value="1"/>
</dbReference>
<evidence type="ECO:0000256" key="2">
    <source>
        <dbReference type="ARBA" id="ARBA00022679"/>
    </source>
</evidence>
<gene>
    <name evidence="12" type="ordered locus">Cyan7822_2095</name>
</gene>
<feature type="compositionally biased region" description="Polar residues" evidence="10">
    <location>
        <begin position="332"/>
        <end position="355"/>
    </location>
</feature>
<evidence type="ECO:0000313" key="13">
    <source>
        <dbReference type="Proteomes" id="UP000008206"/>
    </source>
</evidence>